<organism evidence="2 3">
    <name type="scientific">Thelonectria olida</name>
    <dbReference type="NCBI Taxonomy" id="1576542"/>
    <lineage>
        <taxon>Eukaryota</taxon>
        <taxon>Fungi</taxon>
        <taxon>Dikarya</taxon>
        <taxon>Ascomycota</taxon>
        <taxon>Pezizomycotina</taxon>
        <taxon>Sordariomycetes</taxon>
        <taxon>Hypocreomycetidae</taxon>
        <taxon>Hypocreales</taxon>
        <taxon>Nectriaceae</taxon>
        <taxon>Thelonectria</taxon>
    </lineage>
</organism>
<comment type="caution">
    <text evidence="2">The sequence shown here is derived from an EMBL/GenBank/DDBJ whole genome shotgun (WGS) entry which is preliminary data.</text>
</comment>
<name>A0A9P8W6P2_9HYPO</name>
<proteinExistence type="predicted"/>
<keyword evidence="1" id="KW-0175">Coiled coil</keyword>
<dbReference type="Proteomes" id="UP000777438">
    <property type="component" value="Unassembled WGS sequence"/>
</dbReference>
<dbReference type="EMBL" id="JAGPYM010000007">
    <property type="protein sequence ID" value="KAH6892428.1"/>
    <property type="molecule type" value="Genomic_DNA"/>
</dbReference>
<evidence type="ECO:0008006" key="4">
    <source>
        <dbReference type="Google" id="ProtNLM"/>
    </source>
</evidence>
<evidence type="ECO:0000313" key="2">
    <source>
        <dbReference type="EMBL" id="KAH6892428.1"/>
    </source>
</evidence>
<evidence type="ECO:0000313" key="3">
    <source>
        <dbReference type="Proteomes" id="UP000777438"/>
    </source>
</evidence>
<feature type="coiled-coil region" evidence="1">
    <location>
        <begin position="38"/>
        <end position="97"/>
    </location>
</feature>
<dbReference type="OrthoDB" id="3559235at2759"/>
<protein>
    <recommendedName>
        <fullName evidence="4">NACHT-NTPase and P-loop NTPases N-terminal domain-containing protein</fullName>
    </recommendedName>
</protein>
<accession>A0A9P8W6P2</accession>
<gene>
    <name evidence="2" type="ORF">B0T10DRAFT_458140</name>
</gene>
<keyword evidence="3" id="KW-1185">Reference proteome</keyword>
<sequence>MEVIASAASVAQLLSQTINLAERILDARRTVRGYPKLLKEYEDQLEDLRKTLTLVRMEKELQTANVMDQTERVHSIAQELQSVLEEMSESMAKKKMRQYFHAITSGKRHEKGIAEILDRLDRAKTELRTRILLVHVGITGSLNGGFRAMLPLIQRVDRNVQSVLGSRLLVSSQLDGRWTSPEDDGPLLLNEEDLRAIGCDPPADTSPGERSYVGNLTFDQAQAINGDVGAIKWNTVPKCEYRKNEARGNSLQVNGNVDLQSFQQLIAGRR</sequence>
<dbReference type="AlphaFoldDB" id="A0A9P8W6P2"/>
<reference evidence="2 3" key="1">
    <citation type="journal article" date="2021" name="Nat. Commun.">
        <title>Genetic determinants of endophytism in the Arabidopsis root mycobiome.</title>
        <authorList>
            <person name="Mesny F."/>
            <person name="Miyauchi S."/>
            <person name="Thiergart T."/>
            <person name="Pickel B."/>
            <person name="Atanasova L."/>
            <person name="Karlsson M."/>
            <person name="Huettel B."/>
            <person name="Barry K.W."/>
            <person name="Haridas S."/>
            <person name="Chen C."/>
            <person name="Bauer D."/>
            <person name="Andreopoulos W."/>
            <person name="Pangilinan J."/>
            <person name="LaButti K."/>
            <person name="Riley R."/>
            <person name="Lipzen A."/>
            <person name="Clum A."/>
            <person name="Drula E."/>
            <person name="Henrissat B."/>
            <person name="Kohler A."/>
            <person name="Grigoriev I.V."/>
            <person name="Martin F.M."/>
            <person name="Hacquard S."/>
        </authorList>
    </citation>
    <scope>NUCLEOTIDE SEQUENCE [LARGE SCALE GENOMIC DNA]</scope>
    <source>
        <strain evidence="2 3">MPI-CAGE-CH-0241</strain>
    </source>
</reference>
<evidence type="ECO:0000256" key="1">
    <source>
        <dbReference type="SAM" id="Coils"/>
    </source>
</evidence>